<keyword evidence="5 11" id="KW-0812">Transmembrane</keyword>
<comment type="function">
    <text evidence="11">Key component of the proton channel; it plays a direct role in the translocation of protons across the membrane.</text>
</comment>
<dbReference type="GO" id="GO:0005886">
    <property type="term" value="C:plasma membrane"/>
    <property type="evidence" value="ECO:0007669"/>
    <property type="project" value="UniProtKB-SubCell"/>
</dbReference>
<protein>
    <recommendedName>
        <fullName evidence="11">ATP synthase subunit a</fullName>
    </recommendedName>
    <alternativeName>
        <fullName evidence="11">ATP synthase F0 sector subunit a</fullName>
    </alternativeName>
    <alternativeName>
        <fullName evidence="11">F-ATPase subunit 6</fullName>
    </alternativeName>
</protein>
<feature type="transmembrane region" description="Helical" evidence="11">
    <location>
        <begin position="49"/>
        <end position="66"/>
    </location>
</feature>
<comment type="caution">
    <text evidence="13">The sequence shown here is derived from an EMBL/GenBank/DDBJ whole genome shotgun (WGS) entry which is preliminary data.</text>
</comment>
<dbReference type="Pfam" id="PF00119">
    <property type="entry name" value="ATP-synt_A"/>
    <property type="match status" value="1"/>
</dbReference>
<feature type="transmembrane region" description="Helical" evidence="11">
    <location>
        <begin position="153"/>
        <end position="173"/>
    </location>
</feature>
<evidence type="ECO:0000256" key="3">
    <source>
        <dbReference type="ARBA" id="ARBA00022448"/>
    </source>
</evidence>
<dbReference type="InterPro" id="IPR035908">
    <property type="entry name" value="F0_ATP_A_sf"/>
</dbReference>
<evidence type="ECO:0000256" key="5">
    <source>
        <dbReference type="ARBA" id="ARBA00022692"/>
    </source>
</evidence>
<comment type="subcellular location">
    <subcellularLocation>
        <location evidence="11">Cell membrane</location>
        <topology evidence="11">Multi-pass membrane protein</topology>
    </subcellularLocation>
    <subcellularLocation>
        <location evidence="1">Membrane</location>
        <topology evidence="1">Multi-pass membrane protein</topology>
    </subcellularLocation>
</comment>
<dbReference type="EMBL" id="MHIF01000006">
    <property type="protein sequence ID" value="OGY49028.1"/>
    <property type="molecule type" value="Genomic_DNA"/>
</dbReference>
<evidence type="ECO:0000256" key="10">
    <source>
        <dbReference type="ARBA" id="ARBA00023310"/>
    </source>
</evidence>
<evidence type="ECO:0000256" key="7">
    <source>
        <dbReference type="ARBA" id="ARBA00022989"/>
    </source>
</evidence>
<keyword evidence="11" id="KW-1003">Cell membrane</keyword>
<dbReference type="Gene3D" id="1.20.120.220">
    <property type="entry name" value="ATP synthase, F0 complex, subunit A"/>
    <property type="match status" value="1"/>
</dbReference>
<reference evidence="13 14" key="1">
    <citation type="journal article" date="2016" name="Nat. Commun.">
        <title>Thousands of microbial genomes shed light on interconnected biogeochemical processes in an aquifer system.</title>
        <authorList>
            <person name="Anantharaman K."/>
            <person name="Brown C.T."/>
            <person name="Hug L.A."/>
            <person name="Sharon I."/>
            <person name="Castelle C.J."/>
            <person name="Probst A.J."/>
            <person name="Thomas B.C."/>
            <person name="Singh A."/>
            <person name="Wilkins M.J."/>
            <person name="Karaoz U."/>
            <person name="Brodie E.L."/>
            <person name="Williams K.H."/>
            <person name="Hubbard S.S."/>
            <person name="Banfield J.F."/>
        </authorList>
    </citation>
    <scope>NUCLEOTIDE SEQUENCE [LARGE SCALE GENOMIC DNA]</scope>
</reference>
<organism evidence="13 14">
    <name type="scientific">Candidatus Buchananbacteria bacterium RIFCSPHIGHO2_01_FULL_46_12</name>
    <dbReference type="NCBI Taxonomy" id="1797536"/>
    <lineage>
        <taxon>Bacteria</taxon>
        <taxon>Candidatus Buchananiibacteriota</taxon>
    </lineage>
</organism>
<comment type="similarity">
    <text evidence="2 11">Belongs to the ATPase A chain family.</text>
</comment>
<dbReference type="Proteomes" id="UP000178432">
    <property type="component" value="Unassembled WGS sequence"/>
</dbReference>
<evidence type="ECO:0000256" key="9">
    <source>
        <dbReference type="ARBA" id="ARBA00023136"/>
    </source>
</evidence>
<keyword evidence="9 11" id="KW-0472">Membrane</keyword>
<dbReference type="CDD" id="cd00310">
    <property type="entry name" value="ATP-synt_Fo_a_6"/>
    <property type="match status" value="1"/>
</dbReference>
<evidence type="ECO:0000256" key="11">
    <source>
        <dbReference type="HAMAP-Rule" id="MF_01393"/>
    </source>
</evidence>
<dbReference type="InterPro" id="IPR045082">
    <property type="entry name" value="ATP_syn_F0_a_bact/chloroplast"/>
</dbReference>
<dbReference type="SUPFAM" id="SSF81336">
    <property type="entry name" value="F1F0 ATP synthase subunit A"/>
    <property type="match status" value="1"/>
</dbReference>
<dbReference type="InterPro" id="IPR000568">
    <property type="entry name" value="ATP_synth_F0_asu"/>
</dbReference>
<dbReference type="GO" id="GO:0045259">
    <property type="term" value="C:proton-transporting ATP synthase complex"/>
    <property type="evidence" value="ECO:0007669"/>
    <property type="project" value="UniProtKB-KW"/>
</dbReference>
<evidence type="ECO:0000256" key="2">
    <source>
        <dbReference type="ARBA" id="ARBA00006810"/>
    </source>
</evidence>
<keyword evidence="10 11" id="KW-0066">ATP synthesis</keyword>
<keyword evidence="6 11" id="KW-0375">Hydrogen ion transport</keyword>
<keyword evidence="7 11" id="KW-1133">Transmembrane helix</keyword>
<evidence type="ECO:0000313" key="13">
    <source>
        <dbReference type="EMBL" id="OGY49028.1"/>
    </source>
</evidence>
<dbReference type="PANTHER" id="PTHR42823">
    <property type="entry name" value="ATP SYNTHASE SUBUNIT A, CHLOROPLASTIC"/>
    <property type="match status" value="1"/>
</dbReference>
<evidence type="ECO:0000313" key="14">
    <source>
        <dbReference type="Proteomes" id="UP000178432"/>
    </source>
</evidence>
<evidence type="ECO:0000256" key="12">
    <source>
        <dbReference type="SAM" id="MobiDB-lite"/>
    </source>
</evidence>
<dbReference type="GO" id="GO:0042777">
    <property type="term" value="P:proton motive force-driven plasma membrane ATP synthesis"/>
    <property type="evidence" value="ECO:0007669"/>
    <property type="project" value="TreeGrafter"/>
</dbReference>
<feature type="transmembrane region" description="Helical" evidence="11">
    <location>
        <begin position="234"/>
        <end position="255"/>
    </location>
</feature>
<feature type="transmembrane region" description="Helical" evidence="11">
    <location>
        <begin position="261"/>
        <end position="283"/>
    </location>
</feature>
<gene>
    <name evidence="11" type="primary">atpB</name>
    <name evidence="13" type="ORF">A2663_03765</name>
</gene>
<keyword evidence="8 11" id="KW-0406">Ion transport</keyword>
<name>A0A1G1Y9M3_9BACT</name>
<evidence type="ECO:0000256" key="1">
    <source>
        <dbReference type="ARBA" id="ARBA00004141"/>
    </source>
</evidence>
<feature type="transmembrane region" description="Helical" evidence="11">
    <location>
        <begin position="107"/>
        <end position="133"/>
    </location>
</feature>
<accession>A0A1G1Y9M3</accession>
<dbReference type="PRINTS" id="PR00123">
    <property type="entry name" value="ATPASEA"/>
</dbReference>
<keyword evidence="4 11" id="KW-0138">CF(0)</keyword>
<feature type="region of interest" description="Disordered" evidence="12">
    <location>
        <begin position="1"/>
        <end position="21"/>
    </location>
</feature>
<sequence length="300" mass="32825">MTTEQQLNTPATEAKTETAQTNQEIKHETTIFAEPIFHLGQFTVTNSLINSWAAALILVIAAAAMTKRITGIPRGIQNYLEIFFEGALNLADSVTGSREKSMKFLPLVLPLFLFILLNNWLGLLPGVGSIGFVESLHGEKVFVPLFRGATADLNTTLALAIMAVILTHIAGVMTTGAWGHLNRFININALLVIPKKIFKNREYTAILVQPINFFVGLIELVGELAKMASLSFRLFGNIFAGEVLLGAMAAIFAYILPLPFIFLEIIVGIIQAMIFSTLTLVFLTIMTTAHGEGEEHQEAH</sequence>
<dbReference type="AlphaFoldDB" id="A0A1G1Y9M3"/>
<evidence type="ECO:0000256" key="8">
    <source>
        <dbReference type="ARBA" id="ARBA00023065"/>
    </source>
</evidence>
<keyword evidence="3 11" id="KW-0813">Transport</keyword>
<evidence type="ECO:0000256" key="6">
    <source>
        <dbReference type="ARBA" id="ARBA00022781"/>
    </source>
</evidence>
<proteinExistence type="inferred from homology"/>
<dbReference type="InterPro" id="IPR023011">
    <property type="entry name" value="ATP_synth_F0_asu_AS"/>
</dbReference>
<dbReference type="PANTHER" id="PTHR42823:SF3">
    <property type="entry name" value="ATP SYNTHASE SUBUNIT A, CHLOROPLASTIC"/>
    <property type="match status" value="1"/>
</dbReference>
<evidence type="ECO:0000256" key="4">
    <source>
        <dbReference type="ARBA" id="ARBA00022547"/>
    </source>
</evidence>
<dbReference type="PROSITE" id="PS00449">
    <property type="entry name" value="ATPASE_A"/>
    <property type="match status" value="1"/>
</dbReference>
<dbReference type="GO" id="GO:0046933">
    <property type="term" value="F:proton-transporting ATP synthase activity, rotational mechanism"/>
    <property type="evidence" value="ECO:0007669"/>
    <property type="project" value="UniProtKB-UniRule"/>
</dbReference>
<dbReference type="HAMAP" id="MF_01393">
    <property type="entry name" value="ATP_synth_a_bact"/>
    <property type="match status" value="1"/>
</dbReference>